<evidence type="ECO:0000256" key="1">
    <source>
        <dbReference type="SAM" id="MobiDB-lite"/>
    </source>
</evidence>
<dbReference type="Proteomes" id="UP001597468">
    <property type="component" value="Unassembled WGS sequence"/>
</dbReference>
<feature type="compositionally biased region" description="Acidic residues" evidence="1">
    <location>
        <begin position="109"/>
        <end position="143"/>
    </location>
</feature>
<organism evidence="2 3">
    <name type="scientific">Salinimicrobium flavum</name>
    <dbReference type="NCBI Taxonomy" id="1737065"/>
    <lineage>
        <taxon>Bacteria</taxon>
        <taxon>Pseudomonadati</taxon>
        <taxon>Bacteroidota</taxon>
        <taxon>Flavobacteriia</taxon>
        <taxon>Flavobacteriales</taxon>
        <taxon>Flavobacteriaceae</taxon>
        <taxon>Salinimicrobium</taxon>
    </lineage>
</organism>
<feature type="region of interest" description="Disordered" evidence="1">
    <location>
        <begin position="103"/>
        <end position="148"/>
    </location>
</feature>
<evidence type="ECO:0000313" key="3">
    <source>
        <dbReference type="Proteomes" id="UP001597468"/>
    </source>
</evidence>
<evidence type="ECO:0008006" key="4">
    <source>
        <dbReference type="Google" id="ProtNLM"/>
    </source>
</evidence>
<sequence>NYSVNIWLGTDNTGTPLYTNESPVTSVNADGDYTATTTCFALPVNNDLDEPYLYYEVTLLDWPGNYGTVAPNTVKSGVLTAQDVMDNFVGDDRVKYEHLRFNCDGETPPGDDDGDGVPNEDDICPGFDDNADADGDGIPDGCDECPNTPTDMDDDGDCIPNDDDDCPYDPNNDCDDNGVGEGCETAYMFGDVELNSLDYPGNNWGWGLEITEADIAAEADGVWEIPFYAAAGQNDWENKGYQAGHVVLTLDGDNLEVEIVLNAGVTMNDTHIYVGSEWPDSRAPGQFDMDDDDNVFDVGGIEPIYVIVHAEVCD</sequence>
<comment type="caution">
    <text evidence="2">The sequence shown here is derived from an EMBL/GenBank/DDBJ whole genome shotgun (WGS) entry which is preliminary data.</text>
</comment>
<dbReference type="EMBL" id="JBHULT010000016">
    <property type="protein sequence ID" value="MFD2519241.1"/>
    <property type="molecule type" value="Genomic_DNA"/>
</dbReference>
<gene>
    <name evidence="2" type="ORF">ACFSTG_15130</name>
</gene>
<accession>A0ABW5J0I5</accession>
<reference evidence="3" key="1">
    <citation type="journal article" date="2019" name="Int. J. Syst. Evol. Microbiol.">
        <title>The Global Catalogue of Microorganisms (GCM) 10K type strain sequencing project: providing services to taxonomists for standard genome sequencing and annotation.</title>
        <authorList>
            <consortium name="The Broad Institute Genomics Platform"/>
            <consortium name="The Broad Institute Genome Sequencing Center for Infectious Disease"/>
            <person name="Wu L."/>
            <person name="Ma J."/>
        </authorList>
    </citation>
    <scope>NUCLEOTIDE SEQUENCE [LARGE SCALE GENOMIC DNA]</scope>
    <source>
        <strain evidence="3">KCTC 42585</strain>
    </source>
</reference>
<dbReference type="InterPro" id="IPR028974">
    <property type="entry name" value="TSP_type-3_rpt"/>
</dbReference>
<proteinExistence type="predicted"/>
<keyword evidence="3" id="KW-1185">Reference proteome</keyword>
<feature type="non-terminal residue" evidence="2">
    <location>
        <position position="1"/>
    </location>
</feature>
<dbReference type="Gene3D" id="4.10.1080.10">
    <property type="entry name" value="TSP type-3 repeat"/>
    <property type="match status" value="1"/>
</dbReference>
<protein>
    <recommendedName>
        <fullName evidence="4">Thrombospondin type 3 repeat-containing protein</fullName>
    </recommendedName>
</protein>
<evidence type="ECO:0000313" key="2">
    <source>
        <dbReference type="EMBL" id="MFD2519241.1"/>
    </source>
</evidence>
<name>A0ABW5J0I5_9FLAO</name>